<evidence type="ECO:0000256" key="1">
    <source>
        <dbReference type="SAM" id="SignalP"/>
    </source>
</evidence>
<dbReference type="EMBL" id="BAABBN010000007">
    <property type="protein sequence ID" value="GAA3928020.1"/>
    <property type="molecule type" value="Genomic_DNA"/>
</dbReference>
<feature type="chain" id="PRO_5045479218" description="Solute-binding protein family 3/N-terminal domain-containing protein" evidence="1">
    <location>
        <begin position="24"/>
        <end position="250"/>
    </location>
</feature>
<gene>
    <name evidence="2" type="ORF">GCM10022277_25630</name>
</gene>
<organism evidence="2 3">
    <name type="scientific">Litoribacillus peritrichatus</name>
    <dbReference type="NCBI Taxonomy" id="718191"/>
    <lineage>
        <taxon>Bacteria</taxon>
        <taxon>Pseudomonadati</taxon>
        <taxon>Pseudomonadota</taxon>
        <taxon>Gammaproteobacteria</taxon>
        <taxon>Oceanospirillales</taxon>
        <taxon>Oceanospirillaceae</taxon>
        <taxon>Litoribacillus</taxon>
    </lineage>
</organism>
<keyword evidence="3" id="KW-1185">Reference proteome</keyword>
<evidence type="ECO:0000313" key="2">
    <source>
        <dbReference type="EMBL" id="GAA3928020.1"/>
    </source>
</evidence>
<accession>A0ABP7MQA8</accession>
<proteinExistence type="predicted"/>
<dbReference type="Proteomes" id="UP001501565">
    <property type="component" value="Unassembled WGS sequence"/>
</dbReference>
<name>A0ABP7MQA8_9GAMM</name>
<evidence type="ECO:0000313" key="3">
    <source>
        <dbReference type="Proteomes" id="UP001501565"/>
    </source>
</evidence>
<sequence length="250" mass="28504">MINRRLTSIILFALTSLLDSAYASEKITIIYNEQSPYIIHGSWGPYGFIGDVGRNVSIKTPLEFTWEKTSLLRQEHTLKENPANTCVLGATKTERWKDLGVYTHPIYQEKNFYLFARADDPFFNADTTLKTVLSSQDKKLIRVKKYPYHENLLELIEKYLPPTINIGAQAAFAFHALEEGRGDYVFLSENEGAYLAHQAKRPIEQFRKIKPKDLPPGEKHYFLCTKATSPSALEALNHAIQEVTHDGAMH</sequence>
<reference evidence="3" key="1">
    <citation type="journal article" date="2019" name="Int. J. Syst. Evol. Microbiol.">
        <title>The Global Catalogue of Microorganisms (GCM) 10K type strain sequencing project: providing services to taxonomists for standard genome sequencing and annotation.</title>
        <authorList>
            <consortium name="The Broad Institute Genomics Platform"/>
            <consortium name="The Broad Institute Genome Sequencing Center for Infectious Disease"/>
            <person name="Wu L."/>
            <person name="Ma J."/>
        </authorList>
    </citation>
    <scope>NUCLEOTIDE SEQUENCE [LARGE SCALE GENOMIC DNA]</scope>
    <source>
        <strain evidence="3">JCM 17551</strain>
    </source>
</reference>
<dbReference type="RefSeq" id="WP_344798931.1">
    <property type="nucleotide sequence ID" value="NZ_BAABBN010000007.1"/>
</dbReference>
<feature type="signal peptide" evidence="1">
    <location>
        <begin position="1"/>
        <end position="23"/>
    </location>
</feature>
<dbReference type="SUPFAM" id="SSF53850">
    <property type="entry name" value="Periplasmic binding protein-like II"/>
    <property type="match status" value="1"/>
</dbReference>
<protein>
    <recommendedName>
        <fullName evidence="4">Solute-binding protein family 3/N-terminal domain-containing protein</fullName>
    </recommendedName>
</protein>
<comment type="caution">
    <text evidence="2">The sequence shown here is derived from an EMBL/GenBank/DDBJ whole genome shotgun (WGS) entry which is preliminary data.</text>
</comment>
<dbReference type="Gene3D" id="3.40.190.10">
    <property type="entry name" value="Periplasmic binding protein-like II"/>
    <property type="match status" value="2"/>
</dbReference>
<evidence type="ECO:0008006" key="4">
    <source>
        <dbReference type="Google" id="ProtNLM"/>
    </source>
</evidence>
<keyword evidence="1" id="KW-0732">Signal</keyword>